<keyword evidence="2 3" id="KW-0501">Molybdenum cofactor biosynthesis</keyword>
<dbReference type="InterPro" id="IPR003786">
    <property type="entry name" value="FdhD"/>
</dbReference>
<name>K6YM61_9ALTE</name>
<dbReference type="GO" id="GO:0097163">
    <property type="term" value="F:sulfur carrier activity"/>
    <property type="evidence" value="ECO:0007669"/>
    <property type="project" value="UniProtKB-UniRule"/>
</dbReference>
<dbReference type="GO" id="GO:0016783">
    <property type="term" value="F:sulfurtransferase activity"/>
    <property type="evidence" value="ECO:0007669"/>
    <property type="project" value="InterPro"/>
</dbReference>
<comment type="similarity">
    <text evidence="3">Belongs to the FdhD family.</text>
</comment>
<keyword evidence="5" id="KW-1185">Reference proteome</keyword>
<comment type="caution">
    <text evidence="4">The sequence shown here is derived from an EMBL/GenBank/DDBJ whole genome shotgun (WGS) entry which is preliminary data.</text>
</comment>
<evidence type="ECO:0000313" key="4">
    <source>
        <dbReference type="EMBL" id="GAC17733.1"/>
    </source>
</evidence>
<dbReference type="Pfam" id="PF02634">
    <property type="entry name" value="FdhD-NarQ"/>
    <property type="match status" value="1"/>
</dbReference>
<evidence type="ECO:0000256" key="2">
    <source>
        <dbReference type="ARBA" id="ARBA00023150"/>
    </source>
</evidence>
<organism evidence="4 5">
    <name type="scientific">Paraglaciecola arctica BSs20135</name>
    <dbReference type="NCBI Taxonomy" id="493475"/>
    <lineage>
        <taxon>Bacteria</taxon>
        <taxon>Pseudomonadati</taxon>
        <taxon>Pseudomonadota</taxon>
        <taxon>Gammaproteobacteria</taxon>
        <taxon>Alteromonadales</taxon>
        <taxon>Alteromonadaceae</taxon>
        <taxon>Paraglaciecola</taxon>
    </lineage>
</organism>
<dbReference type="eggNOG" id="COG1526">
    <property type="taxonomic scope" value="Bacteria"/>
</dbReference>
<dbReference type="STRING" id="493475.GARC_0752"/>
<evidence type="ECO:0000256" key="3">
    <source>
        <dbReference type="HAMAP-Rule" id="MF_00187"/>
    </source>
</evidence>
<feature type="active site" description="Cysteine persulfide intermediate" evidence="3">
    <location>
        <position position="119"/>
    </location>
</feature>
<keyword evidence="1 3" id="KW-0963">Cytoplasm</keyword>
<dbReference type="PANTHER" id="PTHR30592:SF1">
    <property type="entry name" value="SULFUR CARRIER PROTEIN FDHD"/>
    <property type="match status" value="1"/>
</dbReference>
<reference evidence="4 5" key="1">
    <citation type="journal article" date="2017" name="Antonie Van Leeuwenhoek">
        <title>Rhizobium rhizosphaerae sp. nov., a novel species isolated from rice rhizosphere.</title>
        <authorList>
            <person name="Zhao J.J."/>
            <person name="Zhang J."/>
            <person name="Zhang R.J."/>
            <person name="Zhang C.W."/>
            <person name="Yin H.Q."/>
            <person name="Zhang X.X."/>
        </authorList>
    </citation>
    <scope>NUCLEOTIDE SEQUENCE [LARGE SCALE GENOMIC DNA]</scope>
    <source>
        <strain evidence="4 5">BSs20135</strain>
    </source>
</reference>
<evidence type="ECO:0000256" key="1">
    <source>
        <dbReference type="ARBA" id="ARBA00022490"/>
    </source>
</evidence>
<dbReference type="OrthoDB" id="3197277at2"/>
<dbReference type="SUPFAM" id="SSF53927">
    <property type="entry name" value="Cytidine deaminase-like"/>
    <property type="match status" value="1"/>
</dbReference>
<protein>
    <recommendedName>
        <fullName evidence="3">Sulfur carrier protein FdhD</fullName>
    </recommendedName>
</protein>
<dbReference type="GO" id="GO:0006777">
    <property type="term" value="P:Mo-molybdopterin cofactor biosynthetic process"/>
    <property type="evidence" value="ECO:0007669"/>
    <property type="project" value="UniProtKB-UniRule"/>
</dbReference>
<evidence type="ECO:0000313" key="5">
    <source>
        <dbReference type="Proteomes" id="UP000006327"/>
    </source>
</evidence>
<dbReference type="Gene3D" id="3.40.140.10">
    <property type="entry name" value="Cytidine Deaminase, domain 2"/>
    <property type="match status" value="1"/>
</dbReference>
<gene>
    <name evidence="3 4" type="primary">fdhD</name>
    <name evidence="4" type="ORF">GARC_0752</name>
</gene>
<comment type="function">
    <text evidence="3">Required for formate dehydrogenase (FDH) activity. Acts as a sulfur carrier protein that transfers sulfur from IscS to the molybdenum cofactor prior to its insertion into FDH.</text>
</comment>
<comment type="subcellular location">
    <subcellularLocation>
        <location evidence="3">Cytoplasm</location>
    </subcellularLocation>
</comment>
<dbReference type="PANTHER" id="PTHR30592">
    <property type="entry name" value="FORMATE DEHYDROGENASE"/>
    <property type="match status" value="1"/>
</dbReference>
<dbReference type="InterPro" id="IPR016193">
    <property type="entry name" value="Cytidine_deaminase-like"/>
</dbReference>
<sequence>MSHSSEQGAIPERIECNDLVVIEEPLEIWLSAYSSSQSKATPELLFTTMRTPGDDLNLVRGWLYSSGAIQDFSKIESITHTGTGRLKSQSTNRVQINLAAGANVDLTAYQRVEVMNAACGVCGQQSIENILDKLPHALSGDVQTPLLAINAIHLLTQQLRSKQMMFEQTGGCHGVALFDRSVQLVDVREDVGRHNAFDKVIGANIDRLVADNHGVESILGVVLSSRASFELVQKAAMVNLRYIIALGAPSSLAIDLAKDCDICLLGFVKTSGEASKFNVYSSPHMLA</sequence>
<accession>K6YM61</accession>
<comment type="caution">
    <text evidence="3">Lacks conserved residue(s) required for the propagation of feature annotation.</text>
</comment>
<dbReference type="HAMAP" id="MF_00187">
    <property type="entry name" value="FdhD"/>
    <property type="match status" value="1"/>
</dbReference>
<dbReference type="RefSeq" id="WP_007616813.1">
    <property type="nucleotide sequence ID" value="NZ_BAEO01000010.1"/>
</dbReference>
<dbReference type="AlphaFoldDB" id="K6YM61"/>
<dbReference type="EMBL" id="BAEO01000010">
    <property type="protein sequence ID" value="GAC17733.1"/>
    <property type="molecule type" value="Genomic_DNA"/>
</dbReference>
<dbReference type="PIRSF" id="PIRSF015626">
    <property type="entry name" value="FdhD"/>
    <property type="match status" value="1"/>
</dbReference>
<dbReference type="Proteomes" id="UP000006327">
    <property type="component" value="Unassembled WGS sequence"/>
</dbReference>
<proteinExistence type="inferred from homology"/>
<dbReference type="Gene3D" id="3.10.20.10">
    <property type="match status" value="1"/>
</dbReference>
<dbReference type="GO" id="GO:0005737">
    <property type="term" value="C:cytoplasm"/>
    <property type="evidence" value="ECO:0007669"/>
    <property type="project" value="UniProtKB-SubCell"/>
</dbReference>